<dbReference type="PANTHER" id="PTHR34957">
    <property type="entry name" value="NUCLEAR TRANSPORT FACTOR 2 (NTF2) FAMILY PROTEIN"/>
    <property type="match status" value="1"/>
</dbReference>
<reference evidence="2" key="1">
    <citation type="submission" date="2018-05" db="EMBL/GenBank/DDBJ databases">
        <authorList>
            <person name="Lanie J.A."/>
            <person name="Ng W.-L."/>
            <person name="Kazmierczak K.M."/>
            <person name="Andrzejewski T.M."/>
            <person name="Davidsen T.M."/>
            <person name="Wayne K.J."/>
            <person name="Tettelin H."/>
            <person name="Glass J.I."/>
            <person name="Rusch D."/>
            <person name="Podicherti R."/>
            <person name="Tsui H.-C.T."/>
            <person name="Winkler M.E."/>
        </authorList>
    </citation>
    <scope>NUCLEOTIDE SEQUENCE</scope>
</reference>
<dbReference type="AlphaFoldDB" id="A0A381S8Y2"/>
<feature type="domain" description="SnoaL-like" evidence="1">
    <location>
        <begin position="9"/>
        <end position="126"/>
    </location>
</feature>
<protein>
    <recommendedName>
        <fullName evidence="1">SnoaL-like domain-containing protein</fullName>
    </recommendedName>
</protein>
<gene>
    <name evidence="2" type="ORF">METZ01_LOCUS52622</name>
</gene>
<dbReference type="SUPFAM" id="SSF54427">
    <property type="entry name" value="NTF2-like"/>
    <property type="match status" value="1"/>
</dbReference>
<dbReference type="PANTHER" id="PTHR34957:SF1">
    <property type="entry name" value="NUCLEAR TRANSPORT FACTOR 2 (NTF2) FAMILY PROTEIN"/>
    <property type="match status" value="1"/>
</dbReference>
<organism evidence="2">
    <name type="scientific">marine metagenome</name>
    <dbReference type="NCBI Taxonomy" id="408172"/>
    <lineage>
        <taxon>unclassified sequences</taxon>
        <taxon>metagenomes</taxon>
        <taxon>ecological metagenomes</taxon>
    </lineage>
</organism>
<proteinExistence type="predicted"/>
<dbReference type="InterPro" id="IPR032710">
    <property type="entry name" value="NTF2-like_dom_sf"/>
</dbReference>
<evidence type="ECO:0000313" key="2">
    <source>
        <dbReference type="EMBL" id="SUZ99768.1"/>
    </source>
</evidence>
<evidence type="ECO:0000259" key="1">
    <source>
        <dbReference type="Pfam" id="PF13474"/>
    </source>
</evidence>
<dbReference type="Gene3D" id="3.10.450.50">
    <property type="match status" value="1"/>
</dbReference>
<dbReference type="InterPro" id="IPR037401">
    <property type="entry name" value="SnoaL-like"/>
</dbReference>
<sequence length="135" mass="15093">MIKEELAIAVNEKFYKAFNARDLDAMKSVWSSQGNVICVHPGWSPLNGFEPIMESWQGIFKNSGNMDIQVSDVTVTASEDLAWVSCVEKLYTIASNGVLASKVFSTNLFQLNEGSWKMIMHHASSMPSLRENDED</sequence>
<dbReference type="EMBL" id="UINC01002735">
    <property type="protein sequence ID" value="SUZ99768.1"/>
    <property type="molecule type" value="Genomic_DNA"/>
</dbReference>
<dbReference type="Pfam" id="PF13474">
    <property type="entry name" value="SnoaL_3"/>
    <property type="match status" value="1"/>
</dbReference>
<name>A0A381S8Y2_9ZZZZ</name>
<accession>A0A381S8Y2</accession>